<dbReference type="InterPro" id="IPR006768">
    <property type="entry name" value="Cwf19-like_C_dom-1"/>
</dbReference>
<evidence type="ECO:0000313" key="4">
    <source>
        <dbReference type="Proteomes" id="UP001623330"/>
    </source>
</evidence>
<dbReference type="Pfam" id="PF04676">
    <property type="entry name" value="CwfJ_C_2"/>
    <property type="match status" value="1"/>
</dbReference>
<dbReference type="Proteomes" id="UP001623330">
    <property type="component" value="Unassembled WGS sequence"/>
</dbReference>
<evidence type="ECO:0000259" key="1">
    <source>
        <dbReference type="Pfam" id="PF04676"/>
    </source>
</evidence>
<name>A0ABR4NR83_9SACH</name>
<protein>
    <submittedName>
        <fullName evidence="3">Uncharacterized protein</fullName>
    </submittedName>
</protein>
<organism evidence="3 4">
    <name type="scientific">Nakaseomyces bracarensis</name>
    <dbReference type="NCBI Taxonomy" id="273131"/>
    <lineage>
        <taxon>Eukaryota</taxon>
        <taxon>Fungi</taxon>
        <taxon>Dikarya</taxon>
        <taxon>Ascomycota</taxon>
        <taxon>Saccharomycotina</taxon>
        <taxon>Saccharomycetes</taxon>
        <taxon>Saccharomycetales</taxon>
        <taxon>Saccharomycetaceae</taxon>
        <taxon>Nakaseomyces</taxon>
    </lineage>
</organism>
<dbReference type="InterPro" id="IPR006767">
    <property type="entry name" value="Cwf19-like_C_dom-2"/>
</dbReference>
<proteinExistence type="predicted"/>
<evidence type="ECO:0000259" key="2">
    <source>
        <dbReference type="Pfam" id="PF04677"/>
    </source>
</evidence>
<accession>A0ABR4NR83</accession>
<sequence>MKVLIAQPGVLDPEESLRKFSTINEKNGPFDVKILIGKSDPDFDYKEKCSDITQVMFFSPTNTELIETDDTPNIKFFSGYGIYKLANGLVIGYISCSKEQLQNDKKDIQEYFASSKEFIDILITSVGGRKTSLLTELKTPGNTIIDEIMNSKRPQYHITHGMDKTYIDMQPFTWGERSSDSQITRYYNLAAYNPNSKEKWILAFNLDAGRDFNDLNDKNLNLGPNPYLLQTKKRKGTENSATPKKQKITDTSTCHFCFSNPNVEDHMIISIGNSAYLTVAKGPLSVARGDMNFSGHTLIIPIDHMPKLVKDSSNPTSNEIQKFEEGIARMNYCSFDMSTITFEIQSSKSIHYHKQVVPIPKFLISKFEVALDRQVHISNDKGNGVLNFQKFENSTSEDFQKIVQDKESNYLQFSVYEADHKKPIIYISRINMSEKLDLQFGRRTIAFILNLPKRIKWDSPICKQSKETELKEAQLFQKAFKNFDFTTSKDSTS</sequence>
<reference evidence="3 4" key="1">
    <citation type="submission" date="2024-05" db="EMBL/GenBank/DDBJ databases">
        <title>Long read based assembly of the Candida bracarensis genome reveals expanded adhesin content.</title>
        <authorList>
            <person name="Marcet-Houben M."/>
            <person name="Ksiezopolska E."/>
            <person name="Gabaldon T."/>
        </authorList>
    </citation>
    <scope>NUCLEOTIDE SEQUENCE [LARGE SCALE GENOMIC DNA]</scope>
    <source>
        <strain evidence="3 4">CBM6</strain>
    </source>
</reference>
<comment type="caution">
    <text evidence="3">The sequence shown here is derived from an EMBL/GenBank/DDBJ whole genome shotgun (WGS) entry which is preliminary data.</text>
</comment>
<dbReference type="EMBL" id="JBEVYD010000009">
    <property type="protein sequence ID" value="KAL3230712.1"/>
    <property type="molecule type" value="Genomic_DNA"/>
</dbReference>
<feature type="domain" description="Cwf19-like protein C-terminal" evidence="1">
    <location>
        <begin position="400"/>
        <end position="486"/>
    </location>
</feature>
<keyword evidence="4" id="KW-1185">Reference proteome</keyword>
<dbReference type="Pfam" id="PF04677">
    <property type="entry name" value="CwfJ_C_1"/>
    <property type="match status" value="1"/>
</dbReference>
<dbReference type="PANTHER" id="PTHR12072">
    <property type="entry name" value="CWF19, CELL CYCLE CONTROL PROTEIN"/>
    <property type="match status" value="1"/>
</dbReference>
<dbReference type="PANTHER" id="PTHR12072:SF4">
    <property type="entry name" value="CWF19-LIKE PROTEIN 1"/>
    <property type="match status" value="1"/>
</dbReference>
<evidence type="ECO:0000313" key="3">
    <source>
        <dbReference type="EMBL" id="KAL3230712.1"/>
    </source>
</evidence>
<dbReference type="InterPro" id="IPR040194">
    <property type="entry name" value="Cwf19-like"/>
</dbReference>
<feature type="domain" description="Cwf19-like C-terminal" evidence="2">
    <location>
        <begin position="244"/>
        <end position="367"/>
    </location>
</feature>
<gene>
    <name evidence="3" type="ORF">RNJ44_01161</name>
</gene>